<dbReference type="Proteomes" id="UP000192721">
    <property type="component" value="Unassembled WGS sequence"/>
</dbReference>
<sequence length="179" mass="19946">MEQLFSSSGFIYINMIVDTEAIIERYKNPSTVEQSPTMVNDTSLFYFVATKGNTITGSGTGNLKISATVGDGVRWAGVSESNNFENSVMVYKIQHQSGQEVMSDAKFMVYTKEAAVPASNKEPFPPKSKDQAYWFMSAEIIGKGMENYTVHFAVFNRPKNGPQTLYGYFKWDPAIEVKG</sequence>
<name>A0A1W0CBS8_9NEIS</name>
<evidence type="ECO:0000313" key="1">
    <source>
        <dbReference type="EMBL" id="OQS32177.1"/>
    </source>
</evidence>
<accession>A0A1W0CBS8</accession>
<dbReference type="RefSeq" id="WP_043641329.1">
    <property type="nucleotide sequence ID" value="NZ_LXRL01000001.1"/>
</dbReference>
<dbReference type="AlphaFoldDB" id="A0A1W0CBS8"/>
<dbReference type="EMBL" id="MUKV01000049">
    <property type="protein sequence ID" value="OQS32177.1"/>
    <property type="molecule type" value="Genomic_DNA"/>
</dbReference>
<evidence type="ECO:0008006" key="3">
    <source>
        <dbReference type="Google" id="ProtNLM"/>
    </source>
</evidence>
<reference evidence="1 2" key="1">
    <citation type="submission" date="2017-02" db="EMBL/GenBank/DDBJ databases">
        <title>Chromobacterium haemolyticum H5244.</title>
        <authorList>
            <person name="Gulvik C.A."/>
        </authorList>
    </citation>
    <scope>NUCLEOTIDE SEQUENCE [LARGE SCALE GENOMIC DNA]</scope>
    <source>
        <strain evidence="1 2">H5244</strain>
    </source>
</reference>
<proteinExistence type="predicted"/>
<evidence type="ECO:0000313" key="2">
    <source>
        <dbReference type="Proteomes" id="UP000192721"/>
    </source>
</evidence>
<dbReference type="InterPro" id="IPR038712">
    <property type="entry name" value="PixA-like_sf"/>
</dbReference>
<organism evidence="1 2">
    <name type="scientific">Chromobacterium haemolyticum</name>
    <dbReference type="NCBI Taxonomy" id="394935"/>
    <lineage>
        <taxon>Bacteria</taxon>
        <taxon>Pseudomonadati</taxon>
        <taxon>Pseudomonadota</taxon>
        <taxon>Betaproteobacteria</taxon>
        <taxon>Neisseriales</taxon>
        <taxon>Chromobacteriaceae</taxon>
        <taxon>Chromobacterium</taxon>
    </lineage>
</organism>
<gene>
    <name evidence="1" type="ORF">B0T45_22125</name>
</gene>
<protein>
    <recommendedName>
        <fullName evidence="3">Inclusion body protein</fullName>
    </recommendedName>
</protein>
<dbReference type="InterPro" id="IPR021087">
    <property type="entry name" value="Uncharacterised_PixA/AidA"/>
</dbReference>
<dbReference type="Gene3D" id="2.60.40.3910">
    <property type="entry name" value="Inclusion body protein"/>
    <property type="match status" value="1"/>
</dbReference>
<comment type="caution">
    <text evidence="1">The sequence shown here is derived from an EMBL/GenBank/DDBJ whole genome shotgun (WGS) entry which is preliminary data.</text>
</comment>
<dbReference type="Pfam" id="PF12306">
    <property type="entry name" value="PixA"/>
    <property type="match status" value="1"/>
</dbReference>